<protein>
    <submittedName>
        <fullName evidence="1">Uncharacterized protein</fullName>
    </submittedName>
</protein>
<name>A0A6C0HNV7_9ZZZZ</name>
<accession>A0A6C0HNV7</accession>
<dbReference type="EMBL" id="MN739986">
    <property type="protein sequence ID" value="QHT81633.1"/>
    <property type="molecule type" value="Genomic_DNA"/>
</dbReference>
<reference evidence="1" key="1">
    <citation type="journal article" date="2020" name="Nature">
        <title>Giant virus diversity and host interactions through global metagenomics.</title>
        <authorList>
            <person name="Schulz F."/>
            <person name="Roux S."/>
            <person name="Paez-Espino D."/>
            <person name="Jungbluth S."/>
            <person name="Walsh D.A."/>
            <person name="Denef V.J."/>
            <person name="McMahon K.D."/>
            <person name="Konstantinidis K.T."/>
            <person name="Eloe-Fadrosh E.A."/>
            <person name="Kyrpides N.C."/>
            <person name="Woyke T."/>
        </authorList>
    </citation>
    <scope>NUCLEOTIDE SEQUENCE</scope>
    <source>
        <strain evidence="1">GVMAG-M-3300023184-13</strain>
    </source>
</reference>
<organism evidence="1">
    <name type="scientific">viral metagenome</name>
    <dbReference type="NCBI Taxonomy" id="1070528"/>
    <lineage>
        <taxon>unclassified sequences</taxon>
        <taxon>metagenomes</taxon>
        <taxon>organismal metagenomes</taxon>
    </lineage>
</organism>
<proteinExistence type="predicted"/>
<dbReference type="AlphaFoldDB" id="A0A6C0HNV7"/>
<sequence length="108" mass="12362">MAEYSCPTSSPTKKQLREIKLAKKTLRERSAEDRKREIDVVFAKFTSLGISEEIEEVSQFFQIARTFIETGIGSSGKIMVPAINREIQYLLSNNKMHELQVLLKNVNN</sequence>
<evidence type="ECO:0000313" key="1">
    <source>
        <dbReference type="EMBL" id="QHT81633.1"/>
    </source>
</evidence>